<reference evidence="10 11" key="1">
    <citation type="submission" date="2019-02" db="EMBL/GenBank/DDBJ databases">
        <title>Genome sequencing of the rare red list fungi Hericium alpestre (H. flagellum).</title>
        <authorList>
            <person name="Buettner E."/>
            <person name="Kellner H."/>
        </authorList>
    </citation>
    <scope>NUCLEOTIDE SEQUENCE [LARGE SCALE GENOMIC DNA]</scope>
    <source>
        <strain evidence="10 11">DSM 108284</strain>
    </source>
</reference>
<dbReference type="STRING" id="135208.A0A4Y9ZKL6"/>
<evidence type="ECO:0000256" key="1">
    <source>
        <dbReference type="ARBA" id="ARBA00004128"/>
    </source>
</evidence>
<dbReference type="Pfam" id="PF11700">
    <property type="entry name" value="ATG22"/>
    <property type="match status" value="2"/>
</dbReference>
<keyword evidence="8" id="KW-0029">Amino-acid transport</keyword>
<dbReference type="OrthoDB" id="192733at2759"/>
<organism evidence="10 11">
    <name type="scientific">Hericium alpestre</name>
    <dbReference type="NCBI Taxonomy" id="135208"/>
    <lineage>
        <taxon>Eukaryota</taxon>
        <taxon>Fungi</taxon>
        <taxon>Dikarya</taxon>
        <taxon>Basidiomycota</taxon>
        <taxon>Agaricomycotina</taxon>
        <taxon>Agaricomycetes</taxon>
        <taxon>Russulales</taxon>
        <taxon>Hericiaceae</taxon>
        <taxon>Hericium</taxon>
    </lineage>
</organism>
<dbReference type="GO" id="GO:0006914">
    <property type="term" value="P:autophagy"/>
    <property type="evidence" value="ECO:0007669"/>
    <property type="project" value="UniProtKB-KW"/>
</dbReference>
<dbReference type="InterPro" id="IPR024671">
    <property type="entry name" value="Atg22-like"/>
</dbReference>
<dbReference type="SUPFAM" id="SSF103473">
    <property type="entry name" value="MFS general substrate transporter"/>
    <property type="match status" value="1"/>
</dbReference>
<dbReference type="Gene3D" id="1.20.1250.20">
    <property type="entry name" value="MFS general substrate transporter like domains"/>
    <property type="match status" value="1"/>
</dbReference>
<evidence type="ECO:0000256" key="4">
    <source>
        <dbReference type="ARBA" id="ARBA00022692"/>
    </source>
</evidence>
<sequence>MVLALRWFAFRLSLLSTFGSCAKQPGFTTLTSTAILFAKTSLHLPAQSLIIIGVLSPASGILGSLLWPRLQRRLAWSNLKVLVWLVGLVSLVPAYGVLGFLPIFKGAGFGGLTTSGEMFALAVYFGSVYGAFQGYARALYAELIPPGEEARWYASSSLSIVPSSDRWQRYGLFSITDKSSSFLGPLVVGVIADTTGNIRYSFFFLLFMIWSAVPLLAWVDVEQGREDARGSDAVVSIEWVPFLP</sequence>
<keyword evidence="5 8" id="KW-1133">Transmembrane helix</keyword>
<feature type="signal peptide" evidence="9">
    <location>
        <begin position="1"/>
        <end position="23"/>
    </location>
</feature>
<evidence type="ECO:0000256" key="6">
    <source>
        <dbReference type="ARBA" id="ARBA00023006"/>
    </source>
</evidence>
<comment type="caution">
    <text evidence="8">Lacks conserved residue(s) required for the propagation of feature annotation.</text>
</comment>
<feature type="transmembrane region" description="Helical" evidence="8">
    <location>
        <begin position="46"/>
        <end position="67"/>
    </location>
</feature>
<feature type="transmembrane region" description="Helical" evidence="8">
    <location>
        <begin position="118"/>
        <end position="136"/>
    </location>
</feature>
<comment type="subcellular location">
    <subcellularLocation>
        <location evidence="1 8">Vacuole membrane</location>
        <topology evidence="1 8">Multi-pass membrane protein</topology>
    </subcellularLocation>
</comment>
<proteinExistence type="inferred from homology"/>
<dbReference type="GO" id="GO:0005774">
    <property type="term" value="C:vacuolar membrane"/>
    <property type="evidence" value="ECO:0007669"/>
    <property type="project" value="UniProtKB-SubCell"/>
</dbReference>
<name>A0A4Y9ZKL6_9AGAM</name>
<comment type="caution">
    <text evidence="10">The sequence shown here is derived from an EMBL/GenBank/DDBJ whole genome shotgun (WGS) entry which is preliminary data.</text>
</comment>
<keyword evidence="8" id="KW-0926">Vacuole</keyword>
<keyword evidence="9" id="KW-0732">Signal</keyword>
<comment type="similarity">
    <text evidence="2 8">Belongs to the ATG22 family.</text>
</comment>
<dbReference type="Proteomes" id="UP000298061">
    <property type="component" value="Unassembled WGS sequence"/>
</dbReference>
<keyword evidence="3 8" id="KW-0813">Transport</keyword>
<comment type="function">
    <text evidence="8">Vacuolar effluxer which mediate the efflux of amino acids resulting from autophagic degradation. The release of autophagic amino acids allows the maintenance of protein synthesis and viability during nitrogen starvation.</text>
</comment>
<evidence type="ECO:0000313" key="11">
    <source>
        <dbReference type="Proteomes" id="UP000298061"/>
    </source>
</evidence>
<evidence type="ECO:0000256" key="2">
    <source>
        <dbReference type="ARBA" id="ARBA00006978"/>
    </source>
</evidence>
<gene>
    <name evidence="10" type="ORF">EWM64_g8732</name>
</gene>
<protein>
    <recommendedName>
        <fullName evidence="8">Autophagy-related protein</fullName>
    </recommendedName>
</protein>
<dbReference type="EMBL" id="SFCI01001643">
    <property type="protein sequence ID" value="TFY75282.1"/>
    <property type="molecule type" value="Genomic_DNA"/>
</dbReference>
<dbReference type="GO" id="GO:0032974">
    <property type="term" value="P:amino acid transmembrane export from vacuole"/>
    <property type="evidence" value="ECO:0007669"/>
    <property type="project" value="TreeGrafter"/>
</dbReference>
<evidence type="ECO:0000256" key="5">
    <source>
        <dbReference type="ARBA" id="ARBA00022989"/>
    </source>
</evidence>
<dbReference type="PANTHER" id="PTHR23519">
    <property type="entry name" value="AUTOPHAGY-RELATED PROTEIN 22"/>
    <property type="match status" value="1"/>
</dbReference>
<keyword evidence="4 8" id="KW-0812">Transmembrane</keyword>
<evidence type="ECO:0000256" key="9">
    <source>
        <dbReference type="SAM" id="SignalP"/>
    </source>
</evidence>
<keyword evidence="6 8" id="KW-0072">Autophagy</keyword>
<dbReference type="AlphaFoldDB" id="A0A4Y9ZKL6"/>
<dbReference type="InterPro" id="IPR036259">
    <property type="entry name" value="MFS_trans_sf"/>
</dbReference>
<keyword evidence="7 8" id="KW-0472">Membrane</keyword>
<evidence type="ECO:0000256" key="7">
    <source>
        <dbReference type="ARBA" id="ARBA00023136"/>
    </source>
</evidence>
<keyword evidence="11" id="KW-1185">Reference proteome</keyword>
<feature type="transmembrane region" description="Helical" evidence="8">
    <location>
        <begin position="198"/>
        <end position="219"/>
    </location>
</feature>
<feature type="chain" id="PRO_5021508276" description="Autophagy-related protein" evidence="9">
    <location>
        <begin position="24"/>
        <end position="244"/>
    </location>
</feature>
<evidence type="ECO:0000256" key="8">
    <source>
        <dbReference type="RuleBase" id="RU363073"/>
    </source>
</evidence>
<evidence type="ECO:0000313" key="10">
    <source>
        <dbReference type="EMBL" id="TFY75282.1"/>
    </source>
</evidence>
<feature type="transmembrane region" description="Helical" evidence="8">
    <location>
        <begin position="79"/>
        <end position="98"/>
    </location>
</feature>
<dbReference type="InterPro" id="IPR050495">
    <property type="entry name" value="ATG22/LtaA_families"/>
</dbReference>
<dbReference type="PANTHER" id="PTHR23519:SF1">
    <property type="entry name" value="AUTOPHAGY-RELATED PROTEIN 22"/>
    <property type="match status" value="1"/>
</dbReference>
<accession>A0A4Y9ZKL6</accession>
<evidence type="ECO:0000256" key="3">
    <source>
        <dbReference type="ARBA" id="ARBA00022448"/>
    </source>
</evidence>